<evidence type="ECO:0000259" key="7">
    <source>
        <dbReference type="Pfam" id="PF00150"/>
    </source>
</evidence>
<comment type="catalytic activity">
    <reaction evidence="1">
        <text>Random hydrolysis of (1-&gt;4)-beta-D-mannosidic linkages in mannans, galactomannans and glucomannans.</text>
        <dbReference type="EC" id="3.2.1.78"/>
    </reaction>
</comment>
<evidence type="ECO:0000256" key="3">
    <source>
        <dbReference type="ARBA" id="ARBA00022801"/>
    </source>
</evidence>
<keyword evidence="4 5" id="KW-0326">Glycosidase</keyword>
<dbReference type="InterPro" id="IPR001547">
    <property type="entry name" value="Glyco_hydro_5"/>
</dbReference>
<comment type="similarity">
    <text evidence="5">Belongs to the glycosyl hydrolase 5 (cellulase A) family.</text>
</comment>
<dbReference type="OrthoDB" id="9774262at2"/>
<proteinExistence type="inferred from homology"/>
<dbReference type="Gene3D" id="3.20.20.80">
    <property type="entry name" value="Glycosidases"/>
    <property type="match status" value="1"/>
</dbReference>
<dbReference type="SUPFAM" id="SSF51445">
    <property type="entry name" value="(Trans)glycosidases"/>
    <property type="match status" value="1"/>
</dbReference>
<name>A0A4V3D3R9_9FLAO</name>
<evidence type="ECO:0000256" key="2">
    <source>
        <dbReference type="ARBA" id="ARBA00012706"/>
    </source>
</evidence>
<keyword evidence="3 5" id="KW-0378">Hydrolase</keyword>
<accession>A0A4V3D3R9</accession>
<evidence type="ECO:0000313" key="8">
    <source>
        <dbReference type="EMBL" id="TDQ31083.1"/>
    </source>
</evidence>
<keyword evidence="6" id="KW-0812">Transmembrane</keyword>
<protein>
    <recommendedName>
        <fullName evidence="2">mannan endo-1,4-beta-mannosidase</fullName>
        <ecNumber evidence="2">3.2.1.78</ecNumber>
    </recommendedName>
</protein>
<dbReference type="PANTHER" id="PTHR31451">
    <property type="match status" value="1"/>
</dbReference>
<dbReference type="Pfam" id="PF00150">
    <property type="entry name" value="Cellulase"/>
    <property type="match status" value="1"/>
</dbReference>
<comment type="caution">
    <text evidence="8">The sequence shown here is derived from an EMBL/GenBank/DDBJ whole genome shotgun (WGS) entry which is preliminary data.</text>
</comment>
<gene>
    <name evidence="8" type="ORF">CLV82_1784</name>
</gene>
<dbReference type="Proteomes" id="UP000295468">
    <property type="component" value="Unassembled WGS sequence"/>
</dbReference>
<evidence type="ECO:0000256" key="1">
    <source>
        <dbReference type="ARBA" id="ARBA00001678"/>
    </source>
</evidence>
<dbReference type="GO" id="GO:0004553">
    <property type="term" value="F:hydrolase activity, hydrolyzing O-glycosyl compounds"/>
    <property type="evidence" value="ECO:0007669"/>
    <property type="project" value="InterPro"/>
</dbReference>
<dbReference type="EMBL" id="SNYI01000002">
    <property type="protein sequence ID" value="TDQ31083.1"/>
    <property type="molecule type" value="Genomic_DNA"/>
</dbReference>
<sequence length="510" mass="59041">MRGSYNKNSYRLLLLISFLAVNVLILLGISKTWTYFNSGAERSDMLHLGTGVTRGPKAEVVWQEGRSRGRPVSRQERNEIEKGYLLAWRSMEKSLASNSVEWAADRFTDQALHRLKRQLIHNSQEGVTVKGVTLEHHPRIEFYSADGKIVVIRDDRLVQYRETFLDDALLTADTDTLSYKFILLLQDGNWRIRQVIKTTWGKTENASEPAIIKTAALTNEIRGFNYYPRESAWKIFGPGFDPDPISTDFDNISSMGFNTIRVFVPYQEFNQAGTSALGMMQLQQMMDIASENDLRVMITLFDFYGNYDQGDWLATHRHAEHLVKFLKDHPALLAWDIKNEPDLDFKNRGQDNVVSWLKNIIPYVRKWDPDHPVTIGWSSPEAAGLLEEDVDFVSFHYYDSPADFQKRYHTLKKRVHKPILLQEFGYSSYSGLWNLYMGSEQKQGEYYRDMMQTIRSENLPFLSWTLYDFDEIPGKVTGSLPWRKKPQGYFGVIDGQDNEKEALQYLKTGK</sequence>
<reference evidence="8 9" key="1">
    <citation type="submission" date="2019-03" db="EMBL/GenBank/DDBJ databases">
        <title>Genomic Encyclopedia of Archaeal and Bacterial Type Strains, Phase II (KMG-II): from individual species to whole genera.</title>
        <authorList>
            <person name="Goeker M."/>
        </authorList>
    </citation>
    <scope>NUCLEOTIDE SEQUENCE [LARGE SCALE GENOMIC DNA]</scope>
    <source>
        <strain evidence="8 9">DSM 18435</strain>
    </source>
</reference>
<dbReference type="AlphaFoldDB" id="A0A4V3D3R9"/>
<evidence type="ECO:0000256" key="6">
    <source>
        <dbReference type="SAM" id="Phobius"/>
    </source>
</evidence>
<evidence type="ECO:0000313" key="9">
    <source>
        <dbReference type="Proteomes" id="UP000295468"/>
    </source>
</evidence>
<dbReference type="InterPro" id="IPR045053">
    <property type="entry name" value="MAN-like"/>
</dbReference>
<feature type="transmembrane region" description="Helical" evidence="6">
    <location>
        <begin position="12"/>
        <end position="36"/>
    </location>
</feature>
<dbReference type="EC" id="3.2.1.78" evidence="2"/>
<dbReference type="GO" id="GO:0000272">
    <property type="term" value="P:polysaccharide catabolic process"/>
    <property type="evidence" value="ECO:0007669"/>
    <property type="project" value="InterPro"/>
</dbReference>
<dbReference type="InterPro" id="IPR017853">
    <property type="entry name" value="GH"/>
</dbReference>
<feature type="domain" description="Glycoside hydrolase family 5" evidence="7">
    <location>
        <begin position="244"/>
        <end position="468"/>
    </location>
</feature>
<keyword evidence="6" id="KW-1133">Transmembrane helix</keyword>
<evidence type="ECO:0000256" key="4">
    <source>
        <dbReference type="ARBA" id="ARBA00023295"/>
    </source>
</evidence>
<keyword evidence="6" id="KW-0472">Membrane</keyword>
<keyword evidence="9" id="KW-1185">Reference proteome</keyword>
<organism evidence="8 9">
    <name type="scientific">Zeaxanthinibacter enoshimensis</name>
    <dbReference type="NCBI Taxonomy" id="392009"/>
    <lineage>
        <taxon>Bacteria</taxon>
        <taxon>Pseudomonadati</taxon>
        <taxon>Bacteroidota</taxon>
        <taxon>Flavobacteriia</taxon>
        <taxon>Flavobacteriales</taxon>
        <taxon>Flavobacteriaceae</taxon>
        <taxon>Zeaxanthinibacter</taxon>
    </lineage>
</organism>
<evidence type="ECO:0000256" key="5">
    <source>
        <dbReference type="RuleBase" id="RU361153"/>
    </source>
</evidence>